<gene>
    <name evidence="1" type="ORF">MBRA_04530</name>
</gene>
<sequence>MPLGDLPSSDMQRLSGLDASFPYLETSTTPLHELELRVKGIPEFGRALDELLAAKPRR</sequence>
<proteinExistence type="predicted"/>
<dbReference type="Proteomes" id="UP000467379">
    <property type="component" value="Chromosome"/>
</dbReference>
<evidence type="ECO:0000313" key="2">
    <source>
        <dbReference type="Proteomes" id="UP000467379"/>
    </source>
</evidence>
<evidence type="ECO:0000313" key="1">
    <source>
        <dbReference type="EMBL" id="BBZ10258.1"/>
    </source>
</evidence>
<organism evidence="1 2">
    <name type="scientific">Mycobacterium branderi</name>
    <dbReference type="NCBI Taxonomy" id="43348"/>
    <lineage>
        <taxon>Bacteria</taxon>
        <taxon>Bacillati</taxon>
        <taxon>Actinomycetota</taxon>
        <taxon>Actinomycetes</taxon>
        <taxon>Mycobacteriales</taxon>
        <taxon>Mycobacteriaceae</taxon>
        <taxon>Mycobacterium</taxon>
    </lineage>
</organism>
<dbReference type="EMBL" id="AP022606">
    <property type="protein sequence ID" value="BBZ10258.1"/>
    <property type="molecule type" value="Genomic_DNA"/>
</dbReference>
<name>A0ABM7KGN9_9MYCO</name>
<protein>
    <submittedName>
        <fullName evidence="1">Uncharacterized protein</fullName>
    </submittedName>
</protein>
<keyword evidence="2" id="KW-1185">Reference proteome</keyword>
<accession>A0ABM7KGN9</accession>
<reference evidence="1 2" key="1">
    <citation type="journal article" date="2019" name="Emerg. Microbes Infect.">
        <title>Comprehensive subspecies identification of 175 nontuberculous mycobacteria species based on 7547 genomic profiles.</title>
        <authorList>
            <person name="Matsumoto Y."/>
            <person name="Kinjo T."/>
            <person name="Motooka D."/>
            <person name="Nabeya D."/>
            <person name="Jung N."/>
            <person name="Uechi K."/>
            <person name="Horii T."/>
            <person name="Iida T."/>
            <person name="Fujita J."/>
            <person name="Nakamura S."/>
        </authorList>
    </citation>
    <scope>NUCLEOTIDE SEQUENCE [LARGE SCALE GENOMIC DNA]</scope>
    <source>
        <strain evidence="1 2">JCM 12687</strain>
    </source>
</reference>